<dbReference type="STRING" id="1183432.AGR3A_Lc180106"/>
<dbReference type="AlphaFoldDB" id="A0A1S7S255"/>
<gene>
    <name evidence="1" type="ORF">AGR3A_Lc180106</name>
</gene>
<evidence type="ECO:0000313" key="2">
    <source>
        <dbReference type="Proteomes" id="UP000191988"/>
    </source>
</evidence>
<evidence type="ECO:0000313" key="1">
    <source>
        <dbReference type="EMBL" id="CUX61469.1"/>
    </source>
</evidence>
<keyword evidence="2" id="KW-1185">Reference proteome</keyword>
<organism evidence="1 2">
    <name type="scientific">Agrobacterium tomkonis CFBP 6623</name>
    <dbReference type="NCBI Taxonomy" id="1183432"/>
    <lineage>
        <taxon>Bacteria</taxon>
        <taxon>Pseudomonadati</taxon>
        <taxon>Pseudomonadota</taxon>
        <taxon>Alphaproteobacteria</taxon>
        <taxon>Hyphomicrobiales</taxon>
        <taxon>Rhizobiaceae</taxon>
        <taxon>Rhizobium/Agrobacterium group</taxon>
        <taxon>Agrobacterium</taxon>
        <taxon>Agrobacterium tumefaciens complex</taxon>
    </lineage>
</organism>
<accession>A0A1S7S255</accession>
<protein>
    <submittedName>
        <fullName evidence="1">Uncharacterized protein</fullName>
    </submittedName>
</protein>
<dbReference type="Proteomes" id="UP000191988">
    <property type="component" value="Unassembled WGS sequence"/>
</dbReference>
<sequence>MAIPISARRDGANIMHCTGPDVCKTPMGSSMVPVPYMSMVALGSSVRTSRTVRNNGNQDFQLNSRALVVTGHEPGVGKGVKISGYKSHALAKKGSKTVFSEGWAVVRDSDPAWINRPGPGGIEPHRTIGEEKVPILLAGSGGTPGNNRAQNRQVRALGKQYGLTDDQLEQLHEIITKQNYGFQEIKKIIIDEFGK</sequence>
<dbReference type="RefSeq" id="WP_080843130.1">
    <property type="nucleotide sequence ID" value="NZ_LT009724.1"/>
</dbReference>
<dbReference type="EMBL" id="FBWK01000054">
    <property type="protein sequence ID" value="CUX61469.1"/>
    <property type="molecule type" value="Genomic_DNA"/>
</dbReference>
<dbReference type="Pfam" id="PF13665">
    <property type="entry name" value="Tox-PAAR-like"/>
    <property type="match status" value="1"/>
</dbReference>
<proteinExistence type="predicted"/>
<reference evidence="2" key="1">
    <citation type="submission" date="2016-01" db="EMBL/GenBank/DDBJ databases">
        <authorList>
            <person name="Regsiter A."/>
            <person name="william w."/>
        </authorList>
    </citation>
    <scope>NUCLEOTIDE SEQUENCE [LARGE SCALE GENOMIC DNA]</scope>
    <source>
        <strain evidence="2">CFBP 6623</strain>
    </source>
</reference>
<name>A0A1S7S255_9HYPH</name>